<organism evidence="4 5">
    <name type="scientific">Phlyctema vagabunda</name>
    <dbReference type="NCBI Taxonomy" id="108571"/>
    <lineage>
        <taxon>Eukaryota</taxon>
        <taxon>Fungi</taxon>
        <taxon>Dikarya</taxon>
        <taxon>Ascomycota</taxon>
        <taxon>Pezizomycotina</taxon>
        <taxon>Leotiomycetes</taxon>
        <taxon>Helotiales</taxon>
        <taxon>Dermateaceae</taxon>
        <taxon>Phlyctema</taxon>
    </lineage>
</organism>
<protein>
    <submittedName>
        <fullName evidence="4">C6 zinc finger domain protein</fullName>
    </submittedName>
</protein>
<evidence type="ECO:0000313" key="4">
    <source>
        <dbReference type="EMBL" id="KAL3417502.1"/>
    </source>
</evidence>
<gene>
    <name evidence="4" type="ORF">PVAG01_10512</name>
</gene>
<dbReference type="Proteomes" id="UP001629113">
    <property type="component" value="Unassembled WGS sequence"/>
</dbReference>
<evidence type="ECO:0000259" key="3">
    <source>
        <dbReference type="PROSITE" id="PS50048"/>
    </source>
</evidence>
<dbReference type="Gene3D" id="4.10.240.10">
    <property type="entry name" value="Zn(2)-C6 fungal-type DNA-binding domain"/>
    <property type="match status" value="1"/>
</dbReference>
<evidence type="ECO:0000256" key="2">
    <source>
        <dbReference type="SAM" id="MobiDB-lite"/>
    </source>
</evidence>
<dbReference type="SMART" id="SM00066">
    <property type="entry name" value="GAL4"/>
    <property type="match status" value="1"/>
</dbReference>
<accession>A0ABR4P2V6</accession>
<dbReference type="PROSITE" id="PS00463">
    <property type="entry name" value="ZN2_CY6_FUNGAL_1"/>
    <property type="match status" value="1"/>
</dbReference>
<reference evidence="4 5" key="1">
    <citation type="submission" date="2024-06" db="EMBL/GenBank/DDBJ databases">
        <title>Complete genome of Phlyctema vagabunda strain 19-DSS-EL-015.</title>
        <authorList>
            <person name="Fiorenzani C."/>
        </authorList>
    </citation>
    <scope>NUCLEOTIDE SEQUENCE [LARGE SCALE GENOMIC DNA]</scope>
    <source>
        <strain evidence="4 5">19-DSS-EL-015</strain>
    </source>
</reference>
<feature type="compositionally biased region" description="Low complexity" evidence="2">
    <location>
        <begin position="92"/>
        <end position="109"/>
    </location>
</feature>
<dbReference type="PROSITE" id="PS50048">
    <property type="entry name" value="ZN2_CY6_FUNGAL_2"/>
    <property type="match status" value="1"/>
</dbReference>
<dbReference type="PANTHER" id="PTHR31668">
    <property type="entry name" value="GLUCOSE TRANSPORT TRANSCRIPTION REGULATOR RGT1-RELATED-RELATED"/>
    <property type="match status" value="1"/>
</dbReference>
<keyword evidence="1" id="KW-0539">Nucleus</keyword>
<dbReference type="SUPFAM" id="SSF57701">
    <property type="entry name" value="Zn2/Cys6 DNA-binding domain"/>
    <property type="match status" value="1"/>
</dbReference>
<dbReference type="InterPro" id="IPR050797">
    <property type="entry name" value="Carb_Metab_Trans_Reg"/>
</dbReference>
<dbReference type="InterPro" id="IPR036864">
    <property type="entry name" value="Zn2-C6_fun-type_DNA-bd_sf"/>
</dbReference>
<dbReference type="InterPro" id="IPR001138">
    <property type="entry name" value="Zn2Cys6_DnaBD"/>
</dbReference>
<sequence length="409" mass="44469">MAAARYETAIGTAPIRQSCDRCHGQKLRCTRVDPDNTGACGRCLRRRVKCTYSQALPKGRPSIYYLGEKSTTTGTVTGNITPFTPALTSTSLLEASTSPRPLPSSGSLSDNSTWCQSVEETSPVRFPIDSDGWPQPDYLAWGSAVDHAFLGSDDASASSALSDLVESTYRTEAPDPHQNRLGCDKNTNWDSDTIATQLCYLSTSLARLRPLSPNLPTPIIDDKTFDSVAGWLVEAPGSQNSRHIAPLGPQSIGSILLHLFSGTQQILDILHDASSSKSCSLSYNTNNVVYHMLIACHTMLLDMYGLVLDILEQGAHLSQTADAAALGNIRLFSVVQLCFYLTERQSKAMATYLSHQPPSSVPPWTDSGIRVSPEQPVWPFPATHVGAQLRDLGMGVREKLAHLQRTLCF</sequence>
<name>A0ABR4P2V6_9HELO</name>
<feature type="region of interest" description="Disordered" evidence="2">
    <location>
        <begin position="92"/>
        <end position="113"/>
    </location>
</feature>
<dbReference type="Pfam" id="PF00172">
    <property type="entry name" value="Zn_clus"/>
    <property type="match status" value="1"/>
</dbReference>
<evidence type="ECO:0000313" key="5">
    <source>
        <dbReference type="Proteomes" id="UP001629113"/>
    </source>
</evidence>
<comment type="caution">
    <text evidence="4">The sequence shown here is derived from an EMBL/GenBank/DDBJ whole genome shotgun (WGS) entry which is preliminary data.</text>
</comment>
<dbReference type="CDD" id="cd00067">
    <property type="entry name" value="GAL4"/>
    <property type="match status" value="1"/>
</dbReference>
<dbReference type="EMBL" id="JBFCZG010000010">
    <property type="protein sequence ID" value="KAL3417502.1"/>
    <property type="molecule type" value="Genomic_DNA"/>
</dbReference>
<keyword evidence="5" id="KW-1185">Reference proteome</keyword>
<proteinExistence type="predicted"/>
<feature type="domain" description="Zn(2)-C6 fungal-type" evidence="3">
    <location>
        <begin position="18"/>
        <end position="52"/>
    </location>
</feature>
<evidence type="ECO:0000256" key="1">
    <source>
        <dbReference type="ARBA" id="ARBA00023242"/>
    </source>
</evidence>